<dbReference type="EMBL" id="JACHIO010000005">
    <property type="protein sequence ID" value="MBB5063169.1"/>
    <property type="molecule type" value="Genomic_DNA"/>
</dbReference>
<evidence type="ECO:0000256" key="1">
    <source>
        <dbReference type="SAM" id="Phobius"/>
    </source>
</evidence>
<keyword evidence="1" id="KW-1133">Transmembrane helix</keyword>
<reference evidence="3 4" key="1">
    <citation type="submission" date="2020-08" db="EMBL/GenBank/DDBJ databases">
        <title>Genomic Encyclopedia of Type Strains, Phase IV (KMG-V): Genome sequencing to study the core and pangenomes of soil and plant-associated prokaryotes.</title>
        <authorList>
            <person name="Whitman W."/>
        </authorList>
    </citation>
    <scope>NUCLEOTIDE SEQUENCE [LARGE SCALE GENOMIC DNA]</scope>
    <source>
        <strain evidence="3 4">X5P3</strain>
    </source>
</reference>
<name>A0A7W8E930_9BACT</name>
<proteinExistence type="predicted"/>
<dbReference type="RefSeq" id="WP_184254119.1">
    <property type="nucleotide sequence ID" value="NZ_JACHIO010000005.1"/>
</dbReference>
<dbReference type="CDD" id="cd04179">
    <property type="entry name" value="DPM_DPG-synthase_like"/>
    <property type="match status" value="1"/>
</dbReference>
<dbReference type="Gene3D" id="3.90.550.10">
    <property type="entry name" value="Spore Coat Polysaccharide Biosynthesis Protein SpsA, Chain A"/>
    <property type="match status" value="1"/>
</dbReference>
<dbReference type="GO" id="GO:0016740">
    <property type="term" value="F:transferase activity"/>
    <property type="evidence" value="ECO:0007669"/>
    <property type="project" value="UniProtKB-KW"/>
</dbReference>
<evidence type="ECO:0000259" key="2">
    <source>
        <dbReference type="Pfam" id="PF00535"/>
    </source>
</evidence>
<dbReference type="AlphaFoldDB" id="A0A7W8E930"/>
<accession>A0A7W8E930</accession>
<organism evidence="3 4">
    <name type="scientific">Granulicella mallensis</name>
    <dbReference type="NCBI Taxonomy" id="940614"/>
    <lineage>
        <taxon>Bacteria</taxon>
        <taxon>Pseudomonadati</taxon>
        <taxon>Acidobacteriota</taxon>
        <taxon>Terriglobia</taxon>
        <taxon>Terriglobales</taxon>
        <taxon>Acidobacteriaceae</taxon>
        <taxon>Granulicella</taxon>
    </lineage>
</organism>
<dbReference type="PANTHER" id="PTHR48090:SF7">
    <property type="entry name" value="RFBJ PROTEIN"/>
    <property type="match status" value="1"/>
</dbReference>
<keyword evidence="1" id="KW-0812">Transmembrane</keyword>
<feature type="transmembrane region" description="Helical" evidence="1">
    <location>
        <begin position="246"/>
        <end position="267"/>
    </location>
</feature>
<feature type="transmembrane region" description="Helical" evidence="1">
    <location>
        <begin position="279"/>
        <end position="304"/>
    </location>
</feature>
<dbReference type="PANTHER" id="PTHR48090">
    <property type="entry name" value="UNDECAPRENYL-PHOSPHATE 4-DEOXY-4-FORMAMIDO-L-ARABINOSE TRANSFERASE-RELATED"/>
    <property type="match status" value="1"/>
</dbReference>
<gene>
    <name evidence="3" type="ORF">HDF15_001509</name>
</gene>
<dbReference type="Pfam" id="PF00535">
    <property type="entry name" value="Glycos_transf_2"/>
    <property type="match status" value="1"/>
</dbReference>
<dbReference type="InterPro" id="IPR029044">
    <property type="entry name" value="Nucleotide-diphossugar_trans"/>
</dbReference>
<protein>
    <submittedName>
        <fullName evidence="3">Glycosyltransferase involved in cell wall biosynthesis</fullName>
    </submittedName>
</protein>
<dbReference type="InterPro" id="IPR050256">
    <property type="entry name" value="Glycosyltransferase_2"/>
</dbReference>
<comment type="caution">
    <text evidence="3">The sequence shown here is derived from an EMBL/GenBank/DDBJ whole genome shotgun (WGS) entry which is preliminary data.</text>
</comment>
<dbReference type="InterPro" id="IPR001173">
    <property type="entry name" value="Glyco_trans_2-like"/>
</dbReference>
<keyword evidence="1" id="KW-0472">Membrane</keyword>
<evidence type="ECO:0000313" key="3">
    <source>
        <dbReference type="EMBL" id="MBB5063169.1"/>
    </source>
</evidence>
<evidence type="ECO:0000313" key="4">
    <source>
        <dbReference type="Proteomes" id="UP000584867"/>
    </source>
</evidence>
<dbReference type="Proteomes" id="UP000584867">
    <property type="component" value="Unassembled WGS sequence"/>
</dbReference>
<feature type="domain" description="Glycosyltransferase 2-like" evidence="2">
    <location>
        <begin position="24"/>
        <end position="176"/>
    </location>
</feature>
<sequence>MGELRATNQAAHASVQDTAPRIAVLIPCHNEEAAIGKVIAAFARELPSAAIYVYDNNSTDRTIEVAQAAGAFVSVERLQGKGNVVRRMFSDIEADAYVLVDGDDTYEAASAVPMLDMLFTEGIDMVTGTRVTNIAAAYRRGHRFGNVMLTGIVRAIFGDRITDMLSGYRVFSRRFVKSFPALSSGFETETELTIHALELKMPLGELETPYRDRGEGSTSKLNTYKDGVRILATIVSLVKDQRPLQFFTIAGVILFVLGVGLSVPILIEFHRTHLVPRFPTAILSTGIVLLSFLSMVCGLVLDSVARGRKEAKRMTYLSIPASIIRQR</sequence>
<dbReference type="SUPFAM" id="SSF53448">
    <property type="entry name" value="Nucleotide-diphospho-sugar transferases"/>
    <property type="match status" value="1"/>
</dbReference>
<keyword evidence="3" id="KW-0808">Transferase</keyword>